<evidence type="ECO:0000313" key="3">
    <source>
        <dbReference type="Proteomes" id="UP000254150"/>
    </source>
</evidence>
<protein>
    <submittedName>
        <fullName evidence="2">Uncharacterized protein</fullName>
    </submittedName>
</protein>
<proteinExistence type="predicted"/>
<dbReference type="Proteomes" id="UP000254150">
    <property type="component" value="Unassembled WGS sequence"/>
</dbReference>
<gene>
    <name evidence="2" type="ORF">NCTC7807_00948</name>
</gene>
<evidence type="ECO:0000256" key="1">
    <source>
        <dbReference type="SAM" id="Phobius"/>
    </source>
</evidence>
<organism evidence="2 3">
    <name type="scientific">Streptomyces griseus</name>
    <dbReference type="NCBI Taxonomy" id="1911"/>
    <lineage>
        <taxon>Bacteria</taxon>
        <taxon>Bacillati</taxon>
        <taxon>Actinomycetota</taxon>
        <taxon>Actinomycetes</taxon>
        <taxon>Kitasatosporales</taxon>
        <taxon>Streptomycetaceae</taxon>
        <taxon>Streptomyces</taxon>
    </lineage>
</organism>
<dbReference type="AlphaFoldDB" id="A0A380MTD5"/>
<reference evidence="2 3" key="1">
    <citation type="submission" date="2018-06" db="EMBL/GenBank/DDBJ databases">
        <authorList>
            <consortium name="Pathogen Informatics"/>
            <person name="Doyle S."/>
        </authorList>
    </citation>
    <scope>NUCLEOTIDE SEQUENCE [LARGE SCALE GENOMIC DNA]</scope>
    <source>
        <strain evidence="2 3">NCTC7807</strain>
    </source>
</reference>
<feature type="transmembrane region" description="Helical" evidence="1">
    <location>
        <begin position="12"/>
        <end position="29"/>
    </location>
</feature>
<dbReference type="GeneID" id="95068693"/>
<sequence>MVPHDVSDRTQGTAPIALCAASTLLLGAFGRGASQRLHVDLCRITSTICQG</sequence>
<keyword evidence="1" id="KW-0812">Transmembrane</keyword>
<accession>A0A380MTD5</accession>
<keyword evidence="1" id="KW-0472">Membrane</keyword>
<dbReference type="EMBL" id="UHID01000001">
    <property type="protein sequence ID" value="SUO94597.1"/>
    <property type="molecule type" value="Genomic_DNA"/>
</dbReference>
<dbReference type="RefSeq" id="WP_181843948.1">
    <property type="nucleotide sequence ID" value="NZ_UHID01000001.1"/>
</dbReference>
<evidence type="ECO:0000313" key="2">
    <source>
        <dbReference type="EMBL" id="SUO94597.1"/>
    </source>
</evidence>
<keyword evidence="1" id="KW-1133">Transmembrane helix</keyword>
<name>A0A380MTD5_STRGR</name>